<dbReference type="InterPro" id="IPR029068">
    <property type="entry name" value="Glyas_Bleomycin-R_OHBP_Dase"/>
</dbReference>
<accession>A0A7R9G0L4</accession>
<sequence length="158" mass="18170">MIKKLSQMNSTGDIPQEDKSYATLLTKLGEKFRSTGSVSDQKRDMYGDTTHTFVDRSQYKGPFLPGYHKPLLEDPLTAILPPCKLDFIDHVVGNQPDLGMESVAQWYERNLMFHRFWSVDDTQLHTQFSALRSIVMTNWEETIKVRETNGPNLNIAIF</sequence>
<reference evidence="5" key="1">
    <citation type="submission" date="2020-11" db="EMBL/GenBank/DDBJ databases">
        <authorList>
            <person name="Tran Van P."/>
        </authorList>
    </citation>
    <scope>NUCLEOTIDE SEQUENCE</scope>
</reference>
<dbReference type="GO" id="GO:0006559">
    <property type="term" value="P:L-phenylalanine catabolic process"/>
    <property type="evidence" value="ECO:0007669"/>
    <property type="project" value="UniProtKB-KW"/>
</dbReference>
<dbReference type="GO" id="GO:0003868">
    <property type="term" value="F:4-hydroxyphenylpyruvate dioxygenase activity"/>
    <property type="evidence" value="ECO:0007669"/>
    <property type="project" value="UniProtKB-EC"/>
</dbReference>
<keyword evidence="4" id="KW-0585">Phenylalanine catabolism</keyword>
<dbReference type="GO" id="GO:0005789">
    <property type="term" value="C:endoplasmic reticulum membrane"/>
    <property type="evidence" value="ECO:0007669"/>
    <property type="project" value="TreeGrafter"/>
</dbReference>
<dbReference type="GO" id="GO:0006572">
    <property type="term" value="P:L-tyrosine catabolic process"/>
    <property type="evidence" value="ECO:0007669"/>
    <property type="project" value="UniProtKB-KW"/>
</dbReference>
<dbReference type="PANTHER" id="PTHR11959">
    <property type="entry name" value="4-HYDROXYPHENYLPYRUVATE DIOXYGENASE"/>
    <property type="match status" value="1"/>
</dbReference>
<protein>
    <recommendedName>
        <fullName evidence="2">4-hydroxyphenylpyruvate dioxygenase</fullName>
        <ecNumber evidence="2">1.13.11.27</ecNumber>
    </recommendedName>
</protein>
<dbReference type="AlphaFoldDB" id="A0A7R9G0L4"/>
<keyword evidence="3" id="KW-0828">Tyrosine catabolism</keyword>
<evidence type="ECO:0000256" key="4">
    <source>
        <dbReference type="ARBA" id="ARBA00023232"/>
    </source>
</evidence>
<dbReference type="SUPFAM" id="SSF54593">
    <property type="entry name" value="Glyoxalase/Bleomycin resistance protein/Dihydroxybiphenyl dioxygenase"/>
    <property type="match status" value="1"/>
</dbReference>
<evidence type="ECO:0000256" key="1">
    <source>
        <dbReference type="ARBA" id="ARBA00005162"/>
    </source>
</evidence>
<dbReference type="GO" id="GO:0000139">
    <property type="term" value="C:Golgi membrane"/>
    <property type="evidence" value="ECO:0007669"/>
    <property type="project" value="TreeGrafter"/>
</dbReference>
<comment type="pathway">
    <text evidence="1">Amino-acid degradation; L-phenylalanine degradation; acetoacetate and fumarate from L-phenylalanine: step 3/6.</text>
</comment>
<dbReference type="InterPro" id="IPR005956">
    <property type="entry name" value="4OHPhenylPyrv_dOase"/>
</dbReference>
<evidence type="ECO:0000256" key="2">
    <source>
        <dbReference type="ARBA" id="ARBA00013222"/>
    </source>
</evidence>
<name>A0A7R9G0L4_TIMSH</name>
<organism evidence="5">
    <name type="scientific">Timema shepardi</name>
    <name type="common">Walking stick</name>
    <dbReference type="NCBI Taxonomy" id="629360"/>
    <lineage>
        <taxon>Eukaryota</taxon>
        <taxon>Metazoa</taxon>
        <taxon>Ecdysozoa</taxon>
        <taxon>Arthropoda</taxon>
        <taxon>Hexapoda</taxon>
        <taxon>Insecta</taxon>
        <taxon>Pterygota</taxon>
        <taxon>Neoptera</taxon>
        <taxon>Polyneoptera</taxon>
        <taxon>Phasmatodea</taxon>
        <taxon>Timematodea</taxon>
        <taxon>Timematoidea</taxon>
        <taxon>Timematidae</taxon>
        <taxon>Timema</taxon>
    </lineage>
</organism>
<dbReference type="Gene3D" id="3.10.180.10">
    <property type="entry name" value="2,3-Dihydroxybiphenyl 1,2-Dioxygenase, domain 1"/>
    <property type="match status" value="2"/>
</dbReference>
<evidence type="ECO:0000313" key="5">
    <source>
        <dbReference type="EMBL" id="CAD7262459.1"/>
    </source>
</evidence>
<dbReference type="EMBL" id="OC002838">
    <property type="protein sequence ID" value="CAD7262459.1"/>
    <property type="molecule type" value="Genomic_DNA"/>
</dbReference>
<dbReference type="EC" id="1.13.11.27" evidence="2"/>
<proteinExistence type="predicted"/>
<gene>
    <name evidence="5" type="ORF">TSIB3V08_LOCUS6565</name>
</gene>
<evidence type="ECO:0000256" key="3">
    <source>
        <dbReference type="ARBA" id="ARBA00022878"/>
    </source>
</evidence>
<dbReference type="PANTHER" id="PTHR11959:SF1">
    <property type="entry name" value="4-HYDROXYPHENYLPYRUVATE DIOXYGENASE"/>
    <property type="match status" value="1"/>
</dbReference>